<evidence type="ECO:0008006" key="5">
    <source>
        <dbReference type="Google" id="ProtNLM"/>
    </source>
</evidence>
<feature type="region of interest" description="Disordered" evidence="1">
    <location>
        <begin position="50"/>
        <end position="73"/>
    </location>
</feature>
<organism evidence="3 4">
    <name type="scientific">Didymodactylos carnosus</name>
    <dbReference type="NCBI Taxonomy" id="1234261"/>
    <lineage>
        <taxon>Eukaryota</taxon>
        <taxon>Metazoa</taxon>
        <taxon>Spiralia</taxon>
        <taxon>Gnathifera</taxon>
        <taxon>Rotifera</taxon>
        <taxon>Eurotatoria</taxon>
        <taxon>Bdelloidea</taxon>
        <taxon>Philodinida</taxon>
        <taxon>Philodinidae</taxon>
        <taxon>Didymodactylos</taxon>
    </lineage>
</organism>
<sequence length="200" mass="24173">MQFHLENSTTTEDDILASQQLFEISQTFKDGHFNELHIYQTLDFSDEYDEMMDGEDSSDEEESTDEEQNVDDYDESEYLDIQNNFTLEEMEEIVEWVDQHPNYKIASIRNRFRKVKHAYYITRFREYIERSGTKSEKLKKVKESMWNEFCVKRTIEKEAIYDSDLELFAIQQARELGWDNFKASESFITRFKREHRISSR</sequence>
<dbReference type="Proteomes" id="UP000677228">
    <property type="component" value="Unassembled WGS sequence"/>
</dbReference>
<evidence type="ECO:0000313" key="3">
    <source>
        <dbReference type="EMBL" id="CAF4088682.1"/>
    </source>
</evidence>
<dbReference type="EMBL" id="CAJNOK010018522">
    <property type="protein sequence ID" value="CAF1283850.1"/>
    <property type="molecule type" value="Genomic_DNA"/>
</dbReference>
<accession>A0A8S2Q7G3</accession>
<evidence type="ECO:0000313" key="2">
    <source>
        <dbReference type="EMBL" id="CAF1283850.1"/>
    </source>
</evidence>
<protein>
    <recommendedName>
        <fullName evidence="5">HTH CENPB-type domain-containing protein</fullName>
    </recommendedName>
</protein>
<dbReference type="Proteomes" id="UP000682733">
    <property type="component" value="Unassembled WGS sequence"/>
</dbReference>
<comment type="caution">
    <text evidence="3">The sequence shown here is derived from an EMBL/GenBank/DDBJ whole genome shotgun (WGS) entry which is preliminary data.</text>
</comment>
<proteinExistence type="predicted"/>
<evidence type="ECO:0000313" key="4">
    <source>
        <dbReference type="Proteomes" id="UP000682733"/>
    </source>
</evidence>
<dbReference type="AlphaFoldDB" id="A0A8S2Q7G3"/>
<reference evidence="3" key="1">
    <citation type="submission" date="2021-02" db="EMBL/GenBank/DDBJ databases">
        <authorList>
            <person name="Nowell W R."/>
        </authorList>
    </citation>
    <scope>NUCLEOTIDE SEQUENCE</scope>
</reference>
<dbReference type="EMBL" id="CAJOBA010040087">
    <property type="protein sequence ID" value="CAF4088682.1"/>
    <property type="molecule type" value="Genomic_DNA"/>
</dbReference>
<feature type="non-terminal residue" evidence="3">
    <location>
        <position position="200"/>
    </location>
</feature>
<gene>
    <name evidence="2" type="ORF">OVA965_LOCUS27770</name>
    <name evidence="3" type="ORF">TMI583_LOCUS28513</name>
</gene>
<evidence type="ECO:0000256" key="1">
    <source>
        <dbReference type="SAM" id="MobiDB-lite"/>
    </source>
</evidence>
<name>A0A8S2Q7G3_9BILA</name>